<reference evidence="2" key="1">
    <citation type="journal article" date="2006" name="PLoS Biol.">
        <title>Macronuclear genome sequence of the ciliate Tetrahymena thermophila, a model eukaryote.</title>
        <authorList>
            <person name="Eisen J.A."/>
            <person name="Coyne R.S."/>
            <person name="Wu M."/>
            <person name="Wu D."/>
            <person name="Thiagarajan M."/>
            <person name="Wortman J.R."/>
            <person name="Badger J.H."/>
            <person name="Ren Q."/>
            <person name="Amedeo P."/>
            <person name="Jones K.M."/>
            <person name="Tallon L.J."/>
            <person name="Delcher A.L."/>
            <person name="Salzberg S.L."/>
            <person name="Silva J.C."/>
            <person name="Haas B.J."/>
            <person name="Majoros W.H."/>
            <person name="Farzad M."/>
            <person name="Carlton J.M."/>
            <person name="Smith R.K. Jr."/>
            <person name="Garg J."/>
            <person name="Pearlman R.E."/>
            <person name="Karrer K.M."/>
            <person name="Sun L."/>
            <person name="Manning G."/>
            <person name="Elde N.C."/>
            <person name="Turkewitz A.P."/>
            <person name="Asai D.J."/>
            <person name="Wilkes D.E."/>
            <person name="Wang Y."/>
            <person name="Cai H."/>
            <person name="Collins K."/>
            <person name="Stewart B.A."/>
            <person name="Lee S.R."/>
            <person name="Wilamowska K."/>
            <person name="Weinberg Z."/>
            <person name="Ruzzo W.L."/>
            <person name="Wloga D."/>
            <person name="Gaertig J."/>
            <person name="Frankel J."/>
            <person name="Tsao C.-C."/>
            <person name="Gorovsky M.A."/>
            <person name="Keeling P.J."/>
            <person name="Waller R.F."/>
            <person name="Patron N.J."/>
            <person name="Cherry J.M."/>
            <person name="Stover N.A."/>
            <person name="Krieger C.J."/>
            <person name="del Toro C."/>
            <person name="Ryder H.F."/>
            <person name="Williamson S.C."/>
            <person name="Barbeau R.A."/>
            <person name="Hamilton E.P."/>
            <person name="Orias E."/>
        </authorList>
    </citation>
    <scope>NUCLEOTIDE SEQUENCE [LARGE SCALE GENOMIC DNA]</scope>
    <source>
        <strain evidence="2">SB210</strain>
    </source>
</reference>
<dbReference type="AlphaFoldDB" id="I7MDG7"/>
<organism evidence="1 2">
    <name type="scientific">Tetrahymena thermophila (strain SB210)</name>
    <dbReference type="NCBI Taxonomy" id="312017"/>
    <lineage>
        <taxon>Eukaryota</taxon>
        <taxon>Sar</taxon>
        <taxon>Alveolata</taxon>
        <taxon>Ciliophora</taxon>
        <taxon>Intramacronucleata</taxon>
        <taxon>Oligohymenophorea</taxon>
        <taxon>Hymenostomatida</taxon>
        <taxon>Tetrahymenina</taxon>
        <taxon>Tetrahymenidae</taxon>
        <taxon>Tetrahymena</taxon>
    </lineage>
</organism>
<evidence type="ECO:0000313" key="1">
    <source>
        <dbReference type="EMBL" id="EAR87552.2"/>
    </source>
</evidence>
<dbReference type="RefSeq" id="XP_001007797.2">
    <property type="nucleotide sequence ID" value="XM_001007797.2"/>
</dbReference>
<name>I7MDG7_TETTS</name>
<dbReference type="KEGG" id="tet:TTHERM_00069590"/>
<sequence>MRKHKKQNLETIKRLRDLSKNMSSDELRQFIHNETNNKTRVQDVVDAFNTPRATVYRIKKDPTLKEKGRKQLNSNQNRLFILYKFLKLYDFSERKIKFVVLLNELIERKKVQNTTKQYDEYHKTFILYIKLKEYLQNEIKQQSIDFQLNKNFFRQFLKILIEQEIDFIIDNKTSKIIFKNQEYVQEISQKFILNFYSLSENQDSSHQMDKDKCTEQIKIYREQQHLLMNSSNQLSNNFSPYQCQFQWINQNESVDNMQQNQQQQYGHESNLYFENSLQDNYYNEIEQNHENQIIDFEQSKTNIYELSQQYLNGESNFNFHDINLYSYYN</sequence>
<dbReference type="EMBL" id="GG662853">
    <property type="protein sequence ID" value="EAR87552.2"/>
    <property type="molecule type" value="Genomic_DNA"/>
</dbReference>
<accession>I7MDG7</accession>
<evidence type="ECO:0000313" key="2">
    <source>
        <dbReference type="Proteomes" id="UP000009168"/>
    </source>
</evidence>
<keyword evidence="2" id="KW-1185">Reference proteome</keyword>
<proteinExistence type="predicted"/>
<dbReference type="InParanoid" id="I7MDG7"/>
<protein>
    <submittedName>
        <fullName evidence="1">Uncharacterized protein</fullName>
    </submittedName>
</protein>
<dbReference type="GeneID" id="7829005"/>
<dbReference type="Proteomes" id="UP000009168">
    <property type="component" value="Unassembled WGS sequence"/>
</dbReference>
<gene>
    <name evidence="1" type="ORF">TTHERM_00069590</name>
</gene>